<protein>
    <submittedName>
        <fullName evidence="2">Uncharacterized protein</fullName>
    </submittedName>
</protein>
<dbReference type="RefSeq" id="WP_345076595.1">
    <property type="nucleotide sequence ID" value="NZ_BAABFA010000001.1"/>
</dbReference>
<sequence>MSRIKFLVLFVFMLCMAAPAVHAQITPQDMERLKKMEDSLVVTVDSMYEALIPDTRLGYTERFVRQLVRTLRIPNSYHYGFDTLKKVINIIYAEDGAFRMFNWAIEPGNPVPKRYYAAIQLPTPELKLIGLNDYTDKLDQGLEDSVLTGGKWFGAIYYRIMPQVVGGKKIYTMFGLNNASLLTNRKVLDPMYFNDKGGVTFGAQIFGVGSRANPKVKVQRFVLEYKKSVAATMNWDPERQMIVYDKLESMSNDPSRRYTLVPSGQYDGLVWADDLWHVRHGIMQVQILQDGQAPDE</sequence>
<proteinExistence type="predicted"/>
<dbReference type="Proteomes" id="UP001500067">
    <property type="component" value="Unassembled WGS sequence"/>
</dbReference>
<reference evidence="3" key="1">
    <citation type="journal article" date="2019" name="Int. J. Syst. Evol. Microbiol.">
        <title>The Global Catalogue of Microorganisms (GCM) 10K type strain sequencing project: providing services to taxonomists for standard genome sequencing and annotation.</title>
        <authorList>
            <consortium name="The Broad Institute Genomics Platform"/>
            <consortium name="The Broad Institute Genome Sequencing Center for Infectious Disease"/>
            <person name="Wu L."/>
            <person name="Ma J."/>
        </authorList>
    </citation>
    <scope>NUCLEOTIDE SEQUENCE [LARGE SCALE GENOMIC DNA]</scope>
    <source>
        <strain evidence="3">JCM 32105</strain>
    </source>
</reference>
<feature type="chain" id="PRO_5045393283" evidence="1">
    <location>
        <begin position="24"/>
        <end position="296"/>
    </location>
</feature>
<dbReference type="EMBL" id="BAABFA010000001">
    <property type="protein sequence ID" value="GAA4459301.1"/>
    <property type="molecule type" value="Genomic_DNA"/>
</dbReference>
<keyword evidence="1" id="KW-0732">Signal</keyword>
<accession>A0ABP8N4W7</accession>
<comment type="caution">
    <text evidence="2">The sequence shown here is derived from an EMBL/GenBank/DDBJ whole genome shotgun (WGS) entry which is preliminary data.</text>
</comment>
<evidence type="ECO:0000256" key="1">
    <source>
        <dbReference type="SAM" id="SignalP"/>
    </source>
</evidence>
<evidence type="ECO:0000313" key="2">
    <source>
        <dbReference type="EMBL" id="GAA4459301.1"/>
    </source>
</evidence>
<keyword evidence="3" id="KW-1185">Reference proteome</keyword>
<organism evidence="2 3">
    <name type="scientific">Nemorincola caseinilytica</name>
    <dbReference type="NCBI Taxonomy" id="2054315"/>
    <lineage>
        <taxon>Bacteria</taxon>
        <taxon>Pseudomonadati</taxon>
        <taxon>Bacteroidota</taxon>
        <taxon>Chitinophagia</taxon>
        <taxon>Chitinophagales</taxon>
        <taxon>Chitinophagaceae</taxon>
        <taxon>Nemorincola</taxon>
    </lineage>
</organism>
<evidence type="ECO:0000313" key="3">
    <source>
        <dbReference type="Proteomes" id="UP001500067"/>
    </source>
</evidence>
<name>A0ABP8N4W7_9BACT</name>
<feature type="signal peptide" evidence="1">
    <location>
        <begin position="1"/>
        <end position="23"/>
    </location>
</feature>
<gene>
    <name evidence="2" type="ORF">GCM10023093_00060</name>
</gene>